<sequence length="114" mass="13145">MSSKKVLRALHHADELEKDVAKVLRKNRHPLIKRIELIVLTTRIRLLEEDREAVHQEAASEDHKITPALLNFRKNVHKLNLQDPILVHTTLIQHLEDVQEAALQIKMSIAFKSG</sequence>
<proteinExistence type="predicted"/>
<accession>A0A9P1IQT0</accession>
<comment type="caution">
    <text evidence="1">The sequence shown here is derived from an EMBL/GenBank/DDBJ whole genome shotgun (WGS) entry which is preliminary data.</text>
</comment>
<protein>
    <submittedName>
        <fullName evidence="1">Uncharacterized protein</fullName>
    </submittedName>
</protein>
<gene>
    <name evidence="1" type="ORF">CAMP_LOCUS10310</name>
</gene>
<organism evidence="1 2">
    <name type="scientific">Caenorhabditis angaria</name>
    <dbReference type="NCBI Taxonomy" id="860376"/>
    <lineage>
        <taxon>Eukaryota</taxon>
        <taxon>Metazoa</taxon>
        <taxon>Ecdysozoa</taxon>
        <taxon>Nematoda</taxon>
        <taxon>Chromadorea</taxon>
        <taxon>Rhabditida</taxon>
        <taxon>Rhabditina</taxon>
        <taxon>Rhabditomorpha</taxon>
        <taxon>Rhabditoidea</taxon>
        <taxon>Rhabditidae</taxon>
        <taxon>Peloderinae</taxon>
        <taxon>Caenorhabditis</taxon>
    </lineage>
</organism>
<dbReference type="AlphaFoldDB" id="A0A9P1IQT0"/>
<name>A0A9P1IQT0_9PELO</name>
<dbReference type="Proteomes" id="UP001152747">
    <property type="component" value="Unassembled WGS sequence"/>
</dbReference>
<keyword evidence="2" id="KW-1185">Reference proteome</keyword>
<reference evidence="1" key="1">
    <citation type="submission" date="2022-11" db="EMBL/GenBank/DDBJ databases">
        <authorList>
            <person name="Kikuchi T."/>
        </authorList>
    </citation>
    <scope>NUCLEOTIDE SEQUENCE</scope>
    <source>
        <strain evidence="1">PS1010</strain>
    </source>
</reference>
<evidence type="ECO:0000313" key="2">
    <source>
        <dbReference type="Proteomes" id="UP001152747"/>
    </source>
</evidence>
<dbReference type="EMBL" id="CANHGI010000004">
    <property type="protein sequence ID" value="CAI5447673.1"/>
    <property type="molecule type" value="Genomic_DNA"/>
</dbReference>
<evidence type="ECO:0000313" key="1">
    <source>
        <dbReference type="EMBL" id="CAI5447673.1"/>
    </source>
</evidence>